<dbReference type="GO" id="GO:0003677">
    <property type="term" value="F:DNA binding"/>
    <property type="evidence" value="ECO:0007669"/>
    <property type="project" value="UniProtKB-UniRule"/>
</dbReference>
<dbReference type="GO" id="GO:0016887">
    <property type="term" value="F:ATP hydrolysis activity"/>
    <property type="evidence" value="ECO:0007669"/>
    <property type="project" value="UniProtKB-UniRule"/>
</dbReference>
<keyword evidence="7 11" id="KW-0238">DNA-binding</keyword>
<dbReference type="EMBL" id="CP038017">
    <property type="protein sequence ID" value="QIV94185.1"/>
    <property type="molecule type" value="Genomic_DNA"/>
</dbReference>
<keyword evidence="8 11" id="KW-0234">DNA repair</keyword>
<dbReference type="InterPro" id="IPR051309">
    <property type="entry name" value="ABCF_ATPase"/>
</dbReference>
<comment type="subcellular location">
    <subcellularLocation>
        <location evidence="11">Cytoplasm</location>
    </subcellularLocation>
    <text evidence="11">Associates with ribosomes.</text>
</comment>
<dbReference type="PROSITE" id="PS00211">
    <property type="entry name" value="ABC_TRANSPORTER_1"/>
    <property type="match status" value="2"/>
</dbReference>
<dbReference type="InterPro" id="IPR017871">
    <property type="entry name" value="ABC_transporter-like_CS"/>
</dbReference>
<evidence type="ECO:0000256" key="4">
    <source>
        <dbReference type="ARBA" id="ARBA00022763"/>
    </source>
</evidence>
<dbReference type="InterPro" id="IPR032524">
    <property type="entry name" value="ABC_tran_C"/>
</dbReference>
<name>A0A6M3HSQ5_9GAMM</name>
<dbReference type="FunFam" id="3.40.50.300:FF:000011">
    <property type="entry name" value="Putative ABC transporter ATP-binding component"/>
    <property type="match status" value="1"/>
</dbReference>
<keyword evidence="4 11" id="KW-0227">DNA damage</keyword>
<evidence type="ECO:0000256" key="6">
    <source>
        <dbReference type="ARBA" id="ARBA00022840"/>
    </source>
</evidence>
<dbReference type="AlphaFoldDB" id="A0A6M3HSQ5"/>
<dbReference type="InterPro" id="IPR043686">
    <property type="entry name" value="Uup"/>
</dbReference>
<dbReference type="HAMAP" id="MF_00848">
    <property type="entry name" value="Uup"/>
    <property type="match status" value="1"/>
</dbReference>
<evidence type="ECO:0000313" key="13">
    <source>
        <dbReference type="EMBL" id="QIV94185.1"/>
    </source>
</evidence>
<dbReference type="Pfam" id="PF12848">
    <property type="entry name" value="ABC_tran_Xtn"/>
    <property type="match status" value="1"/>
</dbReference>
<protein>
    <recommendedName>
        <fullName evidence="11">ATP-binding protein Uup</fullName>
        <ecNumber evidence="11">3.6.1.-</ecNumber>
    </recommendedName>
</protein>
<keyword evidence="3 11" id="KW-0547">Nucleotide-binding</keyword>
<dbReference type="EC" id="3.6.1.-" evidence="11"/>
<sequence>MQLVSLKNISLNFGTQIVLNNVNLEITKGQRICLIGRNGTGKSSLLKIIENKIQPDGGEVIIHNNAVVSSMIQEVPASIQGSIADVILSSLDEVGEKLIAYQQTLASNPNSPKLEKLHKYIDENHAWNYLNDVEILASKLKLDPKAIFKDLSGGMKRRVILARALIKKPDLLLLDEPTNHLDIDSIKWLEEFLANFNGAILFITHDRKFLNNVAKSIVELDRGHLFSFEGNYIKFLEKKEQILHAEEKANSEFDKKLAQEEAWIRQGIKARRTRNEGRVRALEQMRKELSQRKHKVGKVDIGTSHVKTSSKKIIQADNLGFKYRSEYLFKNFSTEIHRGDKIAILGQNGCGKSTLLNCLLGTLSPTEGIISHADNLKVAYFDQLRDQLDEKLSVVDNVKEGSDFINIGGKEVHIITYLQKFLFTPDRLHAPITHLSGGEKNRLLLAKILSKPSNVIVLDEPTNDLDIETLEILEELLINYQGTILLVSHDREFINNVATSTIVFENGKLEEYVGGYDDWLSQCKATINKTNNNQAKDNKEASNLNKLSYEQRKILRNLPSQIEKLEASISEIENQMGEMEFYQKSQSEIKVIQQKLDKLNTELEQKYTLWEELLELEKC</sequence>
<dbReference type="SUPFAM" id="SSF52540">
    <property type="entry name" value="P-loop containing nucleoside triphosphate hydrolases"/>
    <property type="match status" value="2"/>
</dbReference>
<evidence type="ECO:0000256" key="1">
    <source>
        <dbReference type="ARBA" id="ARBA00022490"/>
    </source>
</evidence>
<keyword evidence="6 11" id="KW-0067">ATP-binding</keyword>
<dbReference type="GO" id="GO:0043022">
    <property type="term" value="F:ribosome binding"/>
    <property type="evidence" value="ECO:0007669"/>
    <property type="project" value="UniProtKB-UniRule"/>
</dbReference>
<keyword evidence="14" id="KW-1185">Reference proteome</keyword>
<dbReference type="PANTHER" id="PTHR42855:SF1">
    <property type="entry name" value="ABC TRANSPORTER DOMAIN-CONTAINING PROTEIN"/>
    <property type="match status" value="1"/>
</dbReference>
<feature type="coiled-coil region" evidence="11">
    <location>
        <begin position="555"/>
        <end position="609"/>
    </location>
</feature>
<dbReference type="InterPro" id="IPR003593">
    <property type="entry name" value="AAA+_ATPase"/>
</dbReference>
<evidence type="ECO:0000256" key="8">
    <source>
        <dbReference type="ARBA" id="ARBA00023204"/>
    </source>
</evidence>
<dbReference type="Pfam" id="PF00005">
    <property type="entry name" value="ABC_tran"/>
    <property type="match status" value="2"/>
</dbReference>
<comment type="function">
    <text evidence="11">Probably plays a role in ribosome assembly or function. May be involved in resolution of branched DNA intermediates that result from template switching in postreplication gaps. Binds DNA and has ATPase activity.</text>
</comment>
<reference evidence="13 14" key="1">
    <citation type="submission" date="2019-03" db="EMBL/GenBank/DDBJ databases">
        <title>Complete Genome Sequence of Allofrancisella frigidaquae Strain SYSU 10HL1970 Isolated from Water-Cooling Systems in China.</title>
        <authorList>
            <person name="Ohrman C."/>
            <person name="Uneklint I."/>
            <person name="Sjodin A."/>
        </authorList>
    </citation>
    <scope>NUCLEOTIDE SEQUENCE [LARGE SCALE GENOMIC DNA]</scope>
    <source>
        <strain evidence="13 14">SYSU 10HL1970</strain>
    </source>
</reference>
<dbReference type="Proteomes" id="UP000503320">
    <property type="component" value="Chromosome"/>
</dbReference>
<evidence type="ECO:0000259" key="12">
    <source>
        <dbReference type="PROSITE" id="PS50893"/>
    </source>
</evidence>
<dbReference type="PROSITE" id="PS50893">
    <property type="entry name" value="ABC_TRANSPORTER_2"/>
    <property type="match status" value="2"/>
</dbReference>
<dbReference type="InterPro" id="IPR027417">
    <property type="entry name" value="P-loop_NTPase"/>
</dbReference>
<dbReference type="KEGG" id="afri:E3E15_01960"/>
<evidence type="ECO:0000256" key="2">
    <source>
        <dbReference type="ARBA" id="ARBA00022737"/>
    </source>
</evidence>
<gene>
    <name evidence="11" type="primary">uup</name>
    <name evidence="13" type="ORF">E3E15_01960</name>
</gene>
<comment type="catalytic activity">
    <reaction evidence="9 11">
        <text>ATP + H2O = ADP + phosphate + H(+)</text>
        <dbReference type="Rhea" id="RHEA:13065"/>
        <dbReference type="ChEBI" id="CHEBI:15377"/>
        <dbReference type="ChEBI" id="CHEBI:15378"/>
        <dbReference type="ChEBI" id="CHEBI:30616"/>
        <dbReference type="ChEBI" id="CHEBI:43474"/>
        <dbReference type="ChEBI" id="CHEBI:456216"/>
    </reaction>
</comment>
<evidence type="ECO:0000256" key="9">
    <source>
        <dbReference type="ARBA" id="ARBA00049360"/>
    </source>
</evidence>
<feature type="binding site" evidence="11">
    <location>
        <begin position="346"/>
        <end position="353"/>
    </location>
    <ligand>
        <name>ATP</name>
        <dbReference type="ChEBI" id="CHEBI:30616"/>
        <label>2</label>
    </ligand>
</feature>
<dbReference type="InterPro" id="IPR003439">
    <property type="entry name" value="ABC_transporter-like_ATP-bd"/>
</dbReference>
<evidence type="ECO:0000256" key="7">
    <source>
        <dbReference type="ARBA" id="ARBA00023125"/>
    </source>
</evidence>
<dbReference type="GO" id="GO:0005737">
    <property type="term" value="C:cytoplasm"/>
    <property type="evidence" value="ECO:0007669"/>
    <property type="project" value="UniProtKB-SubCell"/>
</dbReference>
<feature type="binding site" evidence="11">
    <location>
        <begin position="36"/>
        <end position="43"/>
    </location>
    <ligand>
        <name>ATP</name>
        <dbReference type="ChEBI" id="CHEBI:30616"/>
        <label>1</label>
    </ligand>
</feature>
<dbReference type="CDD" id="cd03221">
    <property type="entry name" value="ABCF_EF-3"/>
    <property type="match status" value="2"/>
</dbReference>
<keyword evidence="11" id="KW-0175">Coiled coil</keyword>
<dbReference type="SMART" id="SM00382">
    <property type="entry name" value="AAA"/>
    <property type="match status" value="2"/>
</dbReference>
<evidence type="ECO:0000256" key="5">
    <source>
        <dbReference type="ARBA" id="ARBA00022801"/>
    </source>
</evidence>
<organism evidence="13 14">
    <name type="scientific">Allofrancisella frigidaquae</name>
    <dbReference type="NCBI Taxonomy" id="1085644"/>
    <lineage>
        <taxon>Bacteria</taxon>
        <taxon>Pseudomonadati</taxon>
        <taxon>Pseudomonadota</taxon>
        <taxon>Gammaproteobacteria</taxon>
        <taxon>Thiotrichales</taxon>
        <taxon>Francisellaceae</taxon>
        <taxon>Allofrancisella</taxon>
    </lineage>
</organism>
<keyword evidence="5 11" id="KW-0378">Hydrolase</keyword>
<evidence type="ECO:0000256" key="10">
    <source>
        <dbReference type="ARBA" id="ARBA00061478"/>
    </source>
</evidence>
<dbReference type="InterPro" id="IPR037118">
    <property type="entry name" value="Val-tRNA_synth_C_sf"/>
</dbReference>
<feature type="domain" description="ABC transporter" evidence="12">
    <location>
        <begin position="4"/>
        <end position="247"/>
    </location>
</feature>
<proteinExistence type="inferred from homology"/>
<dbReference type="Gene3D" id="3.40.50.300">
    <property type="entry name" value="P-loop containing nucleotide triphosphate hydrolases"/>
    <property type="match status" value="2"/>
</dbReference>
<dbReference type="Gene3D" id="1.10.287.380">
    <property type="entry name" value="Valyl-tRNA synthetase, C-terminal domain"/>
    <property type="match status" value="1"/>
</dbReference>
<dbReference type="PANTHER" id="PTHR42855">
    <property type="entry name" value="ABC TRANSPORTER ATP-BINDING SUBUNIT"/>
    <property type="match status" value="1"/>
</dbReference>
<evidence type="ECO:0000256" key="3">
    <source>
        <dbReference type="ARBA" id="ARBA00022741"/>
    </source>
</evidence>
<dbReference type="Pfam" id="PF16326">
    <property type="entry name" value="ABC_tran_CTD"/>
    <property type="match status" value="1"/>
</dbReference>
<keyword evidence="2 11" id="KW-0677">Repeat</keyword>
<dbReference type="GO" id="GO:0006281">
    <property type="term" value="P:DNA repair"/>
    <property type="evidence" value="ECO:0007669"/>
    <property type="project" value="UniProtKB-KW"/>
</dbReference>
<feature type="domain" description="ABC transporter" evidence="12">
    <location>
        <begin position="314"/>
        <end position="531"/>
    </location>
</feature>
<evidence type="ECO:0000313" key="14">
    <source>
        <dbReference type="Proteomes" id="UP000503320"/>
    </source>
</evidence>
<dbReference type="GO" id="GO:0005524">
    <property type="term" value="F:ATP binding"/>
    <property type="evidence" value="ECO:0007669"/>
    <property type="project" value="UniProtKB-UniRule"/>
</dbReference>
<keyword evidence="1 11" id="KW-0963">Cytoplasm</keyword>
<evidence type="ECO:0000256" key="11">
    <source>
        <dbReference type="HAMAP-Rule" id="MF_00848"/>
    </source>
</evidence>
<accession>A0A6M3HSQ5</accession>
<dbReference type="InterPro" id="IPR032781">
    <property type="entry name" value="ABC_tran_Xtn"/>
</dbReference>
<dbReference type="FunFam" id="3.40.50.300:FF:000309">
    <property type="entry name" value="ABC transporter ATP-binding protein"/>
    <property type="match status" value="1"/>
</dbReference>
<dbReference type="RefSeq" id="WP_035721470.1">
    <property type="nucleotide sequence ID" value="NZ_CP038017.1"/>
</dbReference>
<comment type="similarity">
    <text evidence="10 11">Belongs to the ABC transporter superfamily. ABCF family. Uup subfamily.</text>
</comment>